<evidence type="ECO:0000256" key="5">
    <source>
        <dbReference type="ARBA" id="ARBA00022737"/>
    </source>
</evidence>
<reference evidence="12 13" key="2">
    <citation type="submission" date="2018-11" db="EMBL/GenBank/DDBJ databases">
        <authorList>
            <consortium name="Pathogen Informatics"/>
        </authorList>
    </citation>
    <scope>NUCLEOTIDE SEQUENCE [LARGE SCALE GENOMIC DNA]</scope>
    <source>
        <strain evidence="12 13">Egypt</strain>
    </source>
</reference>
<reference evidence="14" key="1">
    <citation type="submission" date="2016-06" db="UniProtKB">
        <authorList>
            <consortium name="WormBaseParasite"/>
        </authorList>
    </citation>
    <scope>IDENTIFICATION</scope>
</reference>
<accession>A0A183AU18</accession>
<evidence type="ECO:0000256" key="8">
    <source>
        <dbReference type="ARBA" id="ARBA00023128"/>
    </source>
</evidence>
<evidence type="ECO:0000256" key="1">
    <source>
        <dbReference type="ARBA" id="ARBA00004374"/>
    </source>
</evidence>
<gene>
    <name evidence="12" type="ORF">ECPE_LOCUS10453</name>
</gene>
<keyword evidence="6" id="KW-1000">Mitochondrion outer membrane</keyword>
<evidence type="ECO:0000256" key="10">
    <source>
        <dbReference type="PROSITE-ProRule" id="PRU00282"/>
    </source>
</evidence>
<proteinExistence type="inferred from homology"/>
<keyword evidence="3 11" id="KW-0813">Transport</keyword>
<evidence type="ECO:0000256" key="2">
    <source>
        <dbReference type="ARBA" id="ARBA00006375"/>
    </source>
</evidence>
<comment type="subcellular location">
    <subcellularLocation>
        <location evidence="1">Mitochondrion outer membrane</location>
        <topology evidence="1">Multi-pass membrane protein</topology>
    </subcellularLocation>
</comment>
<dbReference type="InterPro" id="IPR039158">
    <property type="entry name" value="SLC25A46"/>
</dbReference>
<dbReference type="PANTHER" id="PTHR21252:SF2">
    <property type="entry name" value="MITOCHONDRIAL OUTER MEMBRANE PROTEIN SLC25A46"/>
    <property type="match status" value="1"/>
</dbReference>
<dbReference type="PROSITE" id="PS50920">
    <property type="entry name" value="SOLCAR"/>
    <property type="match status" value="1"/>
</dbReference>
<dbReference type="GO" id="GO:0090149">
    <property type="term" value="P:mitochondrial membrane fission"/>
    <property type="evidence" value="ECO:0007669"/>
    <property type="project" value="InterPro"/>
</dbReference>
<protein>
    <submittedName>
        <fullName evidence="14">ADP/ATP translocase</fullName>
    </submittedName>
</protein>
<dbReference type="Pfam" id="PF00153">
    <property type="entry name" value="Mito_carr"/>
    <property type="match status" value="1"/>
</dbReference>
<keyword evidence="4 10" id="KW-0812">Transmembrane</keyword>
<dbReference type="OrthoDB" id="2403262at2759"/>
<dbReference type="WBParaSite" id="ECPE_0001048501-mRNA-1">
    <property type="protein sequence ID" value="ECPE_0001048501-mRNA-1"/>
    <property type="gene ID" value="ECPE_0001048501"/>
</dbReference>
<dbReference type="InterPro" id="IPR018108">
    <property type="entry name" value="MCP_transmembrane"/>
</dbReference>
<dbReference type="EMBL" id="UZAN01049093">
    <property type="protein sequence ID" value="VDP87070.1"/>
    <property type="molecule type" value="Genomic_DNA"/>
</dbReference>
<dbReference type="Proteomes" id="UP000272942">
    <property type="component" value="Unassembled WGS sequence"/>
</dbReference>
<evidence type="ECO:0000256" key="6">
    <source>
        <dbReference type="ARBA" id="ARBA00022787"/>
    </source>
</evidence>
<feature type="repeat" description="Solcar" evidence="10">
    <location>
        <begin position="64"/>
        <end position="167"/>
    </location>
</feature>
<evidence type="ECO:0000256" key="9">
    <source>
        <dbReference type="ARBA" id="ARBA00023136"/>
    </source>
</evidence>
<evidence type="ECO:0000256" key="11">
    <source>
        <dbReference type="RuleBase" id="RU000488"/>
    </source>
</evidence>
<keyword evidence="7" id="KW-1133">Transmembrane helix</keyword>
<evidence type="ECO:0000313" key="14">
    <source>
        <dbReference type="WBParaSite" id="ECPE_0001048501-mRNA-1"/>
    </source>
</evidence>
<evidence type="ECO:0000256" key="4">
    <source>
        <dbReference type="ARBA" id="ARBA00022692"/>
    </source>
</evidence>
<keyword evidence="13" id="KW-1185">Reference proteome</keyword>
<dbReference type="GO" id="GO:0005741">
    <property type="term" value="C:mitochondrial outer membrane"/>
    <property type="evidence" value="ECO:0007669"/>
    <property type="project" value="UniProtKB-SubCell"/>
</dbReference>
<dbReference type="SUPFAM" id="SSF103506">
    <property type="entry name" value="Mitochondrial carrier"/>
    <property type="match status" value="1"/>
</dbReference>
<evidence type="ECO:0000313" key="12">
    <source>
        <dbReference type="EMBL" id="VDP87070.1"/>
    </source>
</evidence>
<dbReference type="PANTHER" id="PTHR21252">
    <property type="entry name" value="TB1 PROTEIN-RELATED"/>
    <property type="match status" value="1"/>
</dbReference>
<keyword evidence="9 10" id="KW-0472">Membrane</keyword>
<dbReference type="InterPro" id="IPR023395">
    <property type="entry name" value="MCP_dom_sf"/>
</dbReference>
<keyword evidence="5" id="KW-0677">Repeat</keyword>
<organism evidence="14">
    <name type="scientific">Echinostoma caproni</name>
    <dbReference type="NCBI Taxonomy" id="27848"/>
    <lineage>
        <taxon>Eukaryota</taxon>
        <taxon>Metazoa</taxon>
        <taxon>Spiralia</taxon>
        <taxon>Lophotrochozoa</taxon>
        <taxon>Platyhelminthes</taxon>
        <taxon>Trematoda</taxon>
        <taxon>Digenea</taxon>
        <taxon>Plagiorchiida</taxon>
        <taxon>Echinostomata</taxon>
        <taxon>Echinostomatoidea</taxon>
        <taxon>Echinostomatidae</taxon>
        <taxon>Echinostoma</taxon>
    </lineage>
</organism>
<comment type="similarity">
    <text evidence="2 11">Belongs to the mitochondrial carrier (TC 2.A.29) family.</text>
</comment>
<evidence type="ECO:0000256" key="3">
    <source>
        <dbReference type="ARBA" id="ARBA00022448"/>
    </source>
</evidence>
<dbReference type="AlphaFoldDB" id="A0A183AU18"/>
<keyword evidence="8" id="KW-0496">Mitochondrion</keyword>
<sequence length="220" mass="24907">MFNKACINHTFLGKLHTRFIVLTRWIKLKRCFGEIESHERDLAPADRLTLTHQRQETALQTIYTRYYTDLVTAMTANLVADVVTYPLETLVIRLCVQGTRTLVDNMDTGDVVVPIVSSYDGFTDALRGALDSPLGVLGLYRGFGALAGQYAIQAAFLYGIPSRTYTKLPCFSFFNHACSPVTIWRKPSRPITIVSYFLPSFSNMSVAVQFPALYRTRWFL</sequence>
<evidence type="ECO:0000256" key="7">
    <source>
        <dbReference type="ARBA" id="ARBA00022989"/>
    </source>
</evidence>
<evidence type="ECO:0000313" key="13">
    <source>
        <dbReference type="Proteomes" id="UP000272942"/>
    </source>
</evidence>
<name>A0A183AU18_9TREM</name>
<dbReference type="Gene3D" id="1.50.40.10">
    <property type="entry name" value="Mitochondrial carrier domain"/>
    <property type="match status" value="1"/>
</dbReference>